<comment type="caution">
    <text evidence="2">The sequence shown here is derived from an EMBL/GenBank/DDBJ whole genome shotgun (WGS) entry which is preliminary data.</text>
</comment>
<feature type="domain" description="4-vinyl reductase 4VR" evidence="1">
    <location>
        <begin position="210"/>
        <end position="267"/>
    </location>
</feature>
<dbReference type="PANTHER" id="PTHR35090:SF1">
    <property type="entry name" value="SLR0144 PROTEIN"/>
    <property type="match status" value="1"/>
</dbReference>
<organism evidence="2 3">
    <name type="scientific">Candidatus Zymogenus saltonus</name>
    <dbReference type="NCBI Taxonomy" id="2844893"/>
    <lineage>
        <taxon>Bacteria</taxon>
        <taxon>Deltaproteobacteria</taxon>
        <taxon>Candidatus Zymogenia</taxon>
        <taxon>Candidatus Zymogeniales</taxon>
        <taxon>Candidatus Zymogenaceae</taxon>
        <taxon>Candidatus Zymogenus</taxon>
    </lineage>
</organism>
<reference evidence="2" key="1">
    <citation type="journal article" date="2021" name="Environ. Microbiol.">
        <title>Genomic characterization of three novel Desulfobacterota classes expand the metabolic and phylogenetic diversity of the phylum.</title>
        <authorList>
            <person name="Murphy C.L."/>
            <person name="Biggerstaff J."/>
            <person name="Eichhorn A."/>
            <person name="Ewing E."/>
            <person name="Shahan R."/>
            <person name="Soriano D."/>
            <person name="Stewart S."/>
            <person name="VanMol K."/>
            <person name="Walker R."/>
            <person name="Walters P."/>
            <person name="Elshahed M.S."/>
            <person name="Youssef N.H."/>
        </authorList>
    </citation>
    <scope>NUCLEOTIDE SEQUENCE</scope>
    <source>
        <strain evidence="2">Zod_Metabat.24</strain>
    </source>
</reference>
<dbReference type="InterPro" id="IPR004096">
    <property type="entry name" value="V4R"/>
</dbReference>
<dbReference type="EMBL" id="JAFGIX010000089">
    <property type="protein sequence ID" value="MBN1574799.1"/>
    <property type="molecule type" value="Genomic_DNA"/>
</dbReference>
<dbReference type="Pfam" id="PF02830">
    <property type="entry name" value="V4R"/>
    <property type="match status" value="1"/>
</dbReference>
<dbReference type="Gene3D" id="3.30.1380.20">
    <property type="entry name" value="Trafficking protein particle complex subunit 3"/>
    <property type="match status" value="1"/>
</dbReference>
<dbReference type="InterPro" id="IPR024096">
    <property type="entry name" value="NO_sig/Golgi_transp_ligand-bd"/>
</dbReference>
<evidence type="ECO:0000259" key="1">
    <source>
        <dbReference type="Pfam" id="PF02830"/>
    </source>
</evidence>
<accession>A0A9D8KJE1</accession>
<gene>
    <name evidence="2" type="ORF">JW984_16505</name>
</gene>
<dbReference type="Proteomes" id="UP000809273">
    <property type="component" value="Unassembled WGS sequence"/>
</dbReference>
<proteinExistence type="predicted"/>
<dbReference type="SUPFAM" id="SSF111126">
    <property type="entry name" value="Ligand-binding domain in the NO signalling and Golgi transport"/>
    <property type="match status" value="1"/>
</dbReference>
<evidence type="ECO:0000313" key="2">
    <source>
        <dbReference type="EMBL" id="MBN1574799.1"/>
    </source>
</evidence>
<protein>
    <recommendedName>
        <fullName evidence="1">4-vinyl reductase 4VR domain-containing protein</fullName>
    </recommendedName>
</protein>
<name>A0A9D8KJE1_9DELT</name>
<reference evidence="2" key="2">
    <citation type="submission" date="2021-01" db="EMBL/GenBank/DDBJ databases">
        <authorList>
            <person name="Hahn C.R."/>
            <person name="Youssef N.H."/>
            <person name="Elshahed M."/>
        </authorList>
    </citation>
    <scope>NUCLEOTIDE SEQUENCE</scope>
    <source>
        <strain evidence="2">Zod_Metabat.24</strain>
    </source>
</reference>
<sequence>MEGKSIKWNLDNGSISLVTGGSEERLILMRKGFMTAFFEEIGNLEGKDTLKNTFRNLFKRLGAPQDIIDKPSIESYNEFAENFISPLNHDPSKVPDLFEWDGEGRELKGFSDALFRIVPLKVLMAFKEVSAEILTVRGAEAILKNVARRAGLAVGEEAMSNYGWTEIDSAMNSMDGALSYSLPRLGWGRTRVAVGKDSGSNYMFYLKSWNSFESDGVKSEKPVCAILQHNLEGIGLGVAKKLLGKSNESREVKCRAMGDDCCAFAIKQKDKEVKSLDWKELEDEWRALDSVYPTPDG</sequence>
<dbReference type="PANTHER" id="PTHR35090">
    <property type="entry name" value="DNA-DIRECTED RNA POLYMERASE SUBUNIT I"/>
    <property type="match status" value="1"/>
</dbReference>
<evidence type="ECO:0000313" key="3">
    <source>
        <dbReference type="Proteomes" id="UP000809273"/>
    </source>
</evidence>
<dbReference type="AlphaFoldDB" id="A0A9D8KJE1"/>